<keyword evidence="5 7" id="KW-1133">Transmembrane helix</keyword>
<feature type="domain" description="ABC transmembrane type-1" evidence="8">
    <location>
        <begin position="132"/>
        <end position="320"/>
    </location>
</feature>
<comment type="similarity">
    <text evidence="7">Belongs to the binding-protein-dependent transport system permease family.</text>
</comment>
<dbReference type="AlphaFoldDB" id="A0A4R9ACQ6"/>
<dbReference type="PANTHER" id="PTHR43386">
    <property type="entry name" value="OLIGOPEPTIDE TRANSPORT SYSTEM PERMEASE PROTEIN APPC"/>
    <property type="match status" value="1"/>
</dbReference>
<feature type="transmembrane region" description="Helical" evidence="7">
    <location>
        <begin position="189"/>
        <end position="213"/>
    </location>
</feature>
<dbReference type="PROSITE" id="PS50928">
    <property type="entry name" value="ABC_TM1"/>
    <property type="match status" value="1"/>
</dbReference>
<feature type="transmembrane region" description="Helical" evidence="7">
    <location>
        <begin position="163"/>
        <end position="183"/>
    </location>
</feature>
<dbReference type="OrthoDB" id="6637947at2"/>
<dbReference type="SUPFAM" id="SSF161098">
    <property type="entry name" value="MetI-like"/>
    <property type="match status" value="1"/>
</dbReference>
<keyword evidence="4 7" id="KW-0812">Transmembrane</keyword>
<comment type="caution">
    <text evidence="9">The sequence shown here is derived from an EMBL/GenBank/DDBJ whole genome shotgun (WGS) entry which is preliminary data.</text>
</comment>
<dbReference type="InterPro" id="IPR050366">
    <property type="entry name" value="BP-dependent_transpt_permease"/>
</dbReference>
<dbReference type="InterPro" id="IPR035906">
    <property type="entry name" value="MetI-like_sf"/>
</dbReference>
<feature type="transmembrane region" description="Helical" evidence="7">
    <location>
        <begin position="132"/>
        <end position="156"/>
    </location>
</feature>
<dbReference type="InterPro" id="IPR025966">
    <property type="entry name" value="OppC_N"/>
</dbReference>
<feature type="transmembrane region" description="Helical" evidence="7">
    <location>
        <begin position="301"/>
        <end position="323"/>
    </location>
</feature>
<evidence type="ECO:0000259" key="8">
    <source>
        <dbReference type="PROSITE" id="PS50928"/>
    </source>
</evidence>
<dbReference type="Pfam" id="PF12911">
    <property type="entry name" value="OppC_N"/>
    <property type="match status" value="1"/>
</dbReference>
<evidence type="ECO:0000256" key="5">
    <source>
        <dbReference type="ARBA" id="ARBA00022989"/>
    </source>
</evidence>
<dbReference type="InterPro" id="IPR000515">
    <property type="entry name" value="MetI-like"/>
</dbReference>
<evidence type="ECO:0000256" key="1">
    <source>
        <dbReference type="ARBA" id="ARBA00004651"/>
    </source>
</evidence>
<protein>
    <submittedName>
        <fullName evidence="9">ABC transporter permease</fullName>
    </submittedName>
</protein>
<dbReference type="RefSeq" id="WP_134516657.1">
    <property type="nucleotide sequence ID" value="NZ_SOHJ01000014.1"/>
</dbReference>
<dbReference type="Proteomes" id="UP000298170">
    <property type="component" value="Unassembled WGS sequence"/>
</dbReference>
<organism evidence="9 10">
    <name type="scientific">Cryobacterium suzukii</name>
    <dbReference type="NCBI Taxonomy" id="1259198"/>
    <lineage>
        <taxon>Bacteria</taxon>
        <taxon>Bacillati</taxon>
        <taxon>Actinomycetota</taxon>
        <taxon>Actinomycetes</taxon>
        <taxon>Micrococcales</taxon>
        <taxon>Microbacteriaceae</taxon>
        <taxon>Cryobacterium</taxon>
    </lineage>
</organism>
<gene>
    <name evidence="9" type="ORF">E3T39_14995</name>
</gene>
<sequence>MSDPNPSLQAPLGAGNQLDESSIEQRETVGLSQGQIVRKRFFHHKGAVVSIFVLAFVIVLAFSSVGIHVWGLNTPGWWPWHWNATPPLVNRGIPTLNLIPGPGFGIGPHPFGQDEIGKDIFALVMRGTQQSIMIMLLVGLVGTGIGVLIGALAGFYRGIGDAILMRFTDVIITIPFIVVGAVIGRSVGAAGLGAAVLGLALGLFAWTGLARLVRGEFLSLREREFIDAARVSGASDARIIFKHILPNAVGVIIVSATLLMAGAILAETALSFLGYGVRNPDTSLGLIVAQNVAAFATRPWLFWWPGIFIIVIALTVNFIGDGLRDAFDPRQKKMPSAKALSKADARRARAARAASTV</sequence>
<keyword evidence="3" id="KW-1003">Cell membrane</keyword>
<feature type="transmembrane region" description="Helical" evidence="7">
    <location>
        <begin position="47"/>
        <end position="70"/>
    </location>
</feature>
<name>A0A4R9ACQ6_9MICO</name>
<evidence type="ECO:0000256" key="4">
    <source>
        <dbReference type="ARBA" id="ARBA00022692"/>
    </source>
</evidence>
<accession>A0A4R9ACQ6</accession>
<evidence type="ECO:0000313" key="10">
    <source>
        <dbReference type="Proteomes" id="UP000298170"/>
    </source>
</evidence>
<dbReference type="GO" id="GO:0005886">
    <property type="term" value="C:plasma membrane"/>
    <property type="evidence" value="ECO:0007669"/>
    <property type="project" value="UniProtKB-SubCell"/>
</dbReference>
<evidence type="ECO:0000256" key="2">
    <source>
        <dbReference type="ARBA" id="ARBA00022448"/>
    </source>
</evidence>
<keyword evidence="10" id="KW-1185">Reference proteome</keyword>
<comment type="subcellular location">
    <subcellularLocation>
        <location evidence="1 7">Cell membrane</location>
        <topology evidence="1 7">Multi-pass membrane protein</topology>
    </subcellularLocation>
</comment>
<dbReference type="CDD" id="cd06261">
    <property type="entry name" value="TM_PBP2"/>
    <property type="match status" value="1"/>
</dbReference>
<keyword evidence="6 7" id="KW-0472">Membrane</keyword>
<keyword evidence="2 7" id="KW-0813">Transport</keyword>
<evidence type="ECO:0000256" key="3">
    <source>
        <dbReference type="ARBA" id="ARBA00022475"/>
    </source>
</evidence>
<dbReference type="PANTHER" id="PTHR43386:SF1">
    <property type="entry name" value="D,D-DIPEPTIDE TRANSPORT SYSTEM PERMEASE PROTEIN DDPC-RELATED"/>
    <property type="match status" value="1"/>
</dbReference>
<evidence type="ECO:0000256" key="6">
    <source>
        <dbReference type="ARBA" id="ARBA00023136"/>
    </source>
</evidence>
<dbReference type="EMBL" id="SOHJ01000014">
    <property type="protein sequence ID" value="TFD57310.1"/>
    <property type="molecule type" value="Genomic_DNA"/>
</dbReference>
<dbReference type="Pfam" id="PF00528">
    <property type="entry name" value="BPD_transp_1"/>
    <property type="match status" value="1"/>
</dbReference>
<proteinExistence type="inferred from homology"/>
<evidence type="ECO:0000256" key="7">
    <source>
        <dbReference type="RuleBase" id="RU363032"/>
    </source>
</evidence>
<dbReference type="GO" id="GO:0055085">
    <property type="term" value="P:transmembrane transport"/>
    <property type="evidence" value="ECO:0007669"/>
    <property type="project" value="InterPro"/>
</dbReference>
<feature type="transmembrane region" description="Helical" evidence="7">
    <location>
        <begin position="244"/>
        <end position="266"/>
    </location>
</feature>
<evidence type="ECO:0000313" key="9">
    <source>
        <dbReference type="EMBL" id="TFD57310.1"/>
    </source>
</evidence>
<reference evidence="9 10" key="1">
    <citation type="submission" date="2019-03" db="EMBL/GenBank/DDBJ databases">
        <title>Genomics of glacier-inhabiting Cryobacterium strains.</title>
        <authorList>
            <person name="Liu Q."/>
            <person name="Xin Y.-H."/>
        </authorList>
    </citation>
    <scope>NUCLEOTIDE SEQUENCE [LARGE SCALE GENOMIC DNA]</scope>
    <source>
        <strain evidence="9 10">Sr39</strain>
    </source>
</reference>
<dbReference type="Gene3D" id="1.10.3720.10">
    <property type="entry name" value="MetI-like"/>
    <property type="match status" value="1"/>
</dbReference>